<feature type="domain" description="C2H2-type" evidence="3">
    <location>
        <begin position="57"/>
        <end position="79"/>
    </location>
</feature>
<reference evidence="4" key="1">
    <citation type="journal article" date="2012" name="PLoS Genet.">
        <title>Comparative analysis of the genomes of two field isolates of the rice blast fungus Magnaporthe oryzae.</title>
        <authorList>
            <person name="Xue M."/>
            <person name="Yang J."/>
            <person name="Li Z."/>
            <person name="Hu S."/>
            <person name="Yao N."/>
            <person name="Dean R.A."/>
            <person name="Zhao W."/>
            <person name="Shen M."/>
            <person name="Zhang H."/>
            <person name="Li C."/>
            <person name="Liu L."/>
            <person name="Cao L."/>
            <person name="Xu X."/>
            <person name="Xing Y."/>
            <person name="Hsiang T."/>
            <person name="Zhang Z."/>
            <person name="Xu J.R."/>
            <person name="Peng Y.L."/>
        </authorList>
    </citation>
    <scope>NUCLEOTIDE SEQUENCE</scope>
    <source>
        <strain evidence="4">Y34</strain>
    </source>
</reference>
<gene>
    <name evidence="4" type="ORF">OOU_Y34scaffold00562g1</name>
</gene>
<organism evidence="4">
    <name type="scientific">Pyricularia oryzae (strain Y34)</name>
    <name type="common">Rice blast fungus</name>
    <name type="synonym">Magnaporthe oryzae</name>
    <dbReference type="NCBI Taxonomy" id="1143189"/>
    <lineage>
        <taxon>Eukaryota</taxon>
        <taxon>Fungi</taxon>
        <taxon>Dikarya</taxon>
        <taxon>Ascomycota</taxon>
        <taxon>Pezizomycotina</taxon>
        <taxon>Sordariomycetes</taxon>
        <taxon>Sordariomycetidae</taxon>
        <taxon>Magnaporthales</taxon>
        <taxon>Pyriculariaceae</taxon>
        <taxon>Pyricularia</taxon>
    </lineage>
</organism>
<dbReference type="EMBL" id="JH793185">
    <property type="protein sequence ID" value="ELQ37965.1"/>
    <property type="molecule type" value="Genomic_DNA"/>
</dbReference>
<evidence type="ECO:0000313" key="4">
    <source>
        <dbReference type="EMBL" id="ELQ37965.1"/>
    </source>
</evidence>
<name>A0AA97NX59_PYRO3</name>
<feature type="region of interest" description="Disordered" evidence="1">
    <location>
        <begin position="39"/>
        <end position="80"/>
    </location>
</feature>
<dbReference type="AlphaFoldDB" id="A0AA97NX59"/>
<dbReference type="InterPro" id="IPR013087">
    <property type="entry name" value="Znf_C2H2_type"/>
</dbReference>
<accession>A0AA97NX59</accession>
<dbReference type="PROSITE" id="PS00028">
    <property type="entry name" value="ZINC_FINGER_C2H2_1"/>
    <property type="match status" value="1"/>
</dbReference>
<evidence type="ECO:0000256" key="2">
    <source>
        <dbReference type="SAM" id="SignalP"/>
    </source>
</evidence>
<protein>
    <recommendedName>
        <fullName evidence="3">C2H2-type domain-containing protein</fullName>
    </recommendedName>
</protein>
<feature type="chain" id="PRO_5041739901" description="C2H2-type domain-containing protein" evidence="2">
    <location>
        <begin position="20"/>
        <end position="80"/>
    </location>
</feature>
<feature type="signal peptide" evidence="2">
    <location>
        <begin position="1"/>
        <end position="19"/>
    </location>
</feature>
<evidence type="ECO:0000259" key="3">
    <source>
        <dbReference type="PROSITE" id="PS00028"/>
    </source>
</evidence>
<proteinExistence type="predicted"/>
<dbReference type="Proteomes" id="UP000011086">
    <property type="component" value="Unassembled WGS sequence"/>
</dbReference>
<evidence type="ECO:0000256" key="1">
    <source>
        <dbReference type="SAM" id="MobiDB-lite"/>
    </source>
</evidence>
<keyword evidence="2" id="KW-0732">Signal</keyword>
<sequence length="80" mass="8579">MLFNKVFQLVSFLAIGAMAAPIAPANAASPEIPSLAIRSDDAGAYPSRPSEPPAHTCRSCGAHFSSSEQKSNHQFHQKHF</sequence>